<dbReference type="Proteomes" id="UP001484535">
    <property type="component" value="Unassembled WGS sequence"/>
</dbReference>
<name>A0ABV0CVE5_9SPHN</name>
<gene>
    <name evidence="1" type="ORF">ABDJ38_05625</name>
</gene>
<reference evidence="1 2" key="1">
    <citation type="submission" date="2024-05" db="EMBL/GenBank/DDBJ databases">
        <authorList>
            <person name="Park S."/>
        </authorList>
    </citation>
    <scope>NUCLEOTIDE SEQUENCE [LARGE SCALE GENOMIC DNA]</scope>
    <source>
        <strain evidence="1 2">DGU5</strain>
    </source>
</reference>
<organism evidence="1 2">
    <name type="scientific">Aurantiacibacter flavus</name>
    <dbReference type="NCBI Taxonomy" id="3145232"/>
    <lineage>
        <taxon>Bacteria</taxon>
        <taxon>Pseudomonadati</taxon>
        <taxon>Pseudomonadota</taxon>
        <taxon>Alphaproteobacteria</taxon>
        <taxon>Sphingomonadales</taxon>
        <taxon>Erythrobacteraceae</taxon>
        <taxon>Aurantiacibacter</taxon>
    </lineage>
</organism>
<comment type="caution">
    <text evidence="1">The sequence shown here is derived from an EMBL/GenBank/DDBJ whole genome shotgun (WGS) entry which is preliminary data.</text>
</comment>
<dbReference type="RefSeq" id="WP_346784103.1">
    <property type="nucleotide sequence ID" value="NZ_JBDLBR010000002.1"/>
</dbReference>
<dbReference type="EMBL" id="JBDLBR010000002">
    <property type="protein sequence ID" value="MEN7536646.1"/>
    <property type="molecule type" value="Genomic_DNA"/>
</dbReference>
<evidence type="ECO:0000313" key="1">
    <source>
        <dbReference type="EMBL" id="MEN7536646.1"/>
    </source>
</evidence>
<protein>
    <submittedName>
        <fullName evidence="1">Uncharacterized protein</fullName>
    </submittedName>
</protein>
<keyword evidence="2" id="KW-1185">Reference proteome</keyword>
<evidence type="ECO:0000313" key="2">
    <source>
        <dbReference type="Proteomes" id="UP001484535"/>
    </source>
</evidence>
<accession>A0ABV0CVE5</accession>
<proteinExistence type="predicted"/>
<sequence length="140" mass="15723">MGERPVVRSSHERFGWHIEQEAARQSRLQRIAVPFTFQKMARRSTQQSKLDDLAFPVRIKVAIPRHGLGPLLDRMHQWLNLELEPGEFSSGSSPGIGASTAAFHFRALEQARQFLTAFPEAELADGTLSPAFTSPTKRKV</sequence>